<dbReference type="InterPro" id="IPR032675">
    <property type="entry name" value="LRR_dom_sf"/>
</dbReference>
<dbReference type="OrthoDB" id="8292335at2759"/>
<evidence type="ECO:0000313" key="1">
    <source>
        <dbReference type="EMBL" id="OXA43079.1"/>
    </source>
</evidence>
<name>A0A226DD04_FOLCA</name>
<accession>A0A226DD04</accession>
<comment type="caution">
    <text evidence="1">The sequence shown here is derived from an EMBL/GenBank/DDBJ whole genome shotgun (WGS) entry which is preliminary data.</text>
</comment>
<dbReference type="AlphaFoldDB" id="A0A226DD04"/>
<evidence type="ECO:0008006" key="3">
    <source>
        <dbReference type="Google" id="ProtNLM"/>
    </source>
</evidence>
<dbReference type="SUPFAM" id="SSF52047">
    <property type="entry name" value="RNI-like"/>
    <property type="match status" value="1"/>
</dbReference>
<organism evidence="1 2">
    <name type="scientific">Folsomia candida</name>
    <name type="common">Springtail</name>
    <dbReference type="NCBI Taxonomy" id="158441"/>
    <lineage>
        <taxon>Eukaryota</taxon>
        <taxon>Metazoa</taxon>
        <taxon>Ecdysozoa</taxon>
        <taxon>Arthropoda</taxon>
        <taxon>Hexapoda</taxon>
        <taxon>Collembola</taxon>
        <taxon>Entomobryomorpha</taxon>
        <taxon>Isotomoidea</taxon>
        <taxon>Isotomidae</taxon>
        <taxon>Proisotominae</taxon>
        <taxon>Folsomia</taxon>
    </lineage>
</organism>
<keyword evidence="2" id="KW-1185">Reference proteome</keyword>
<proteinExistence type="predicted"/>
<evidence type="ECO:0000313" key="2">
    <source>
        <dbReference type="Proteomes" id="UP000198287"/>
    </source>
</evidence>
<sequence length="399" mass="46470">MQPVIHHVCKFLETCAIKQCRLVCTSWNYGATPGLKARTSIHIRLDSGNNLDPLFQEWSWNEHLFEKLKFGVHLKISSYKSSPLPVNLKSSPSVRNLKSIFVQFPTREQWQMDLYYKIVLGSSNTLEELNYGWRYDQDFPSLHGTIFLKLNKLVINHGPRQTPFPTVLVLQRIGQALMESFPALQYLNVHGVHLYEISKMAALQNLPRSLNSLVLNGRLDASRVECLLSIPSSLKKMEFRSIFVDDDHRRVELPSILYRFLKKHSSTLEKLCISMRCEYDCQDVEWKLPIFPALKSFRFDDNSRFRKLKFEISQGLGSFGRIDYKVCFPVLEILHLYFSDLWSVALFLRREDNPSPVVSWVREVNIRLLWYPPTEEPLPGLYERLLDVFPTAKISIEEA</sequence>
<dbReference type="EMBL" id="LNIX01000023">
    <property type="protein sequence ID" value="OXA43079.1"/>
    <property type="molecule type" value="Genomic_DNA"/>
</dbReference>
<gene>
    <name evidence="1" type="ORF">Fcan01_21910</name>
</gene>
<protein>
    <recommendedName>
        <fullName evidence="3">F-box domain-containing protein</fullName>
    </recommendedName>
</protein>
<reference evidence="1 2" key="1">
    <citation type="submission" date="2015-12" db="EMBL/GenBank/DDBJ databases">
        <title>The genome of Folsomia candida.</title>
        <authorList>
            <person name="Faddeeva A."/>
            <person name="Derks M.F."/>
            <person name="Anvar Y."/>
            <person name="Smit S."/>
            <person name="Van Straalen N."/>
            <person name="Roelofs D."/>
        </authorList>
    </citation>
    <scope>NUCLEOTIDE SEQUENCE [LARGE SCALE GENOMIC DNA]</scope>
    <source>
        <strain evidence="1 2">VU population</strain>
        <tissue evidence="1">Whole body</tissue>
    </source>
</reference>
<dbReference type="Gene3D" id="3.80.10.10">
    <property type="entry name" value="Ribonuclease Inhibitor"/>
    <property type="match status" value="1"/>
</dbReference>
<dbReference type="Proteomes" id="UP000198287">
    <property type="component" value="Unassembled WGS sequence"/>
</dbReference>